<dbReference type="GO" id="GO:0003677">
    <property type="term" value="F:DNA binding"/>
    <property type="evidence" value="ECO:0007669"/>
    <property type="project" value="UniProtKB-KW"/>
</dbReference>
<dbReference type="InterPro" id="IPR011990">
    <property type="entry name" value="TPR-like_helical_dom_sf"/>
</dbReference>
<proteinExistence type="inferred from homology"/>
<gene>
    <name evidence="8" type="ORF">SAMN05444920_105548</name>
</gene>
<comment type="similarity">
    <text evidence="1">Belongs to the AfsR/DnrI/RedD regulatory family.</text>
</comment>
<dbReference type="InterPro" id="IPR016032">
    <property type="entry name" value="Sig_transdc_resp-reg_C-effctor"/>
</dbReference>
<evidence type="ECO:0000259" key="6">
    <source>
        <dbReference type="SMART" id="SM00862"/>
    </source>
</evidence>
<dbReference type="SUPFAM" id="SSF52540">
    <property type="entry name" value="P-loop containing nucleoside triphosphate hydrolases"/>
    <property type="match status" value="1"/>
</dbReference>
<organism evidence="8 9">
    <name type="scientific">Nonomuraea solani</name>
    <dbReference type="NCBI Taxonomy" id="1144553"/>
    <lineage>
        <taxon>Bacteria</taxon>
        <taxon>Bacillati</taxon>
        <taxon>Actinomycetota</taxon>
        <taxon>Actinomycetes</taxon>
        <taxon>Streptosporangiales</taxon>
        <taxon>Streptosporangiaceae</taxon>
        <taxon>Nonomuraea</taxon>
    </lineage>
</organism>
<dbReference type="PANTHER" id="PTHR35807:SF1">
    <property type="entry name" value="TRANSCRIPTIONAL REGULATOR REDD"/>
    <property type="match status" value="1"/>
</dbReference>
<feature type="domain" description="OmpR/PhoB-type" evidence="6">
    <location>
        <begin position="23"/>
        <end position="103"/>
    </location>
</feature>
<evidence type="ECO:0000256" key="3">
    <source>
        <dbReference type="ARBA" id="ARBA00023125"/>
    </source>
</evidence>
<evidence type="ECO:0000256" key="4">
    <source>
        <dbReference type="ARBA" id="ARBA00023163"/>
    </source>
</evidence>
<evidence type="ECO:0000259" key="5">
    <source>
        <dbReference type="SMART" id="SM00382"/>
    </source>
</evidence>
<evidence type="ECO:0000256" key="1">
    <source>
        <dbReference type="ARBA" id="ARBA00005820"/>
    </source>
</evidence>
<dbReference type="EMBL" id="FNVT01000005">
    <property type="protein sequence ID" value="SEG85530.1"/>
    <property type="molecule type" value="Genomic_DNA"/>
</dbReference>
<dbReference type="Pfam" id="PF13424">
    <property type="entry name" value="TPR_12"/>
    <property type="match status" value="1"/>
</dbReference>
<dbReference type="Proteomes" id="UP000236732">
    <property type="component" value="Unassembled WGS sequence"/>
</dbReference>
<dbReference type="InterPro" id="IPR051677">
    <property type="entry name" value="AfsR-DnrI-RedD_regulator"/>
</dbReference>
<evidence type="ECO:0000256" key="2">
    <source>
        <dbReference type="ARBA" id="ARBA00023015"/>
    </source>
</evidence>
<evidence type="ECO:0000259" key="7">
    <source>
        <dbReference type="SMART" id="SM01043"/>
    </source>
</evidence>
<evidence type="ECO:0000313" key="9">
    <source>
        <dbReference type="Proteomes" id="UP000236732"/>
    </source>
</evidence>
<dbReference type="InterPro" id="IPR005158">
    <property type="entry name" value="BTAD"/>
</dbReference>
<dbReference type="InterPro" id="IPR027417">
    <property type="entry name" value="P-loop_NTPase"/>
</dbReference>
<dbReference type="InterPro" id="IPR041664">
    <property type="entry name" value="AAA_16"/>
</dbReference>
<dbReference type="Gene3D" id="3.40.50.300">
    <property type="entry name" value="P-loop containing nucleotide triphosphate hydrolases"/>
    <property type="match status" value="1"/>
</dbReference>
<dbReference type="PANTHER" id="PTHR35807">
    <property type="entry name" value="TRANSCRIPTIONAL REGULATOR REDD-RELATED"/>
    <property type="match status" value="1"/>
</dbReference>
<dbReference type="Gene3D" id="1.10.10.10">
    <property type="entry name" value="Winged helix-like DNA-binding domain superfamily/Winged helix DNA-binding domain"/>
    <property type="match status" value="1"/>
</dbReference>
<accession>A0A1H6DJQ6</accession>
<keyword evidence="9" id="KW-1185">Reference proteome</keyword>
<dbReference type="GO" id="GO:0006355">
    <property type="term" value="P:regulation of DNA-templated transcription"/>
    <property type="evidence" value="ECO:0007669"/>
    <property type="project" value="InterPro"/>
</dbReference>
<sequence length="945" mass="102620">MSKGIFIRLLGAVTGERQGGAAAEVIDLGPARQQSTLVILASAAAHPVPMDRLVAGIWGDEAPRNAEQSVYTYIAGLRRALEPDRRRREPSRLLAGTPAGYVLGLRPDQVDALVFAERLSEAQGARHKGDDLQAVCLLGEALELWRGTALSGLPGPFAAKERARLEQSRLTALESRAESLLRLGRHQETIDELRDLTHHHPLRERVRELLMTALFRSGRRAEALEVYEEGRTVLADELGVSPGEGLRDCHAMVLRADKGAGEAAERPAVPYQLPRPPAEFVGRSRELRRLEARLTPGDDAHPRPLVIVTGPAGVGKSTLAAQAAHLAKDHFPDGQLYVNCRGATPDMPALTALDVLGRFLRGLGVPPDSVPADLDEAAALWRSRLHDRRVLALLDDAADLAQIRPLLATPYGSALLVTSRETMTWSEEADQLELGRMTPEESATMLARLAGTGRVSADAGETARLVRLCDGLPLALRIAGARLAGRPGWSVAALAARLSDERRRLHELAAGDLAVRSSLASSHTALERGSRPVDRLAARTLALLGLLHVPEVTAEVAGALLGTSPEEAEPALERLVDAHLLDRTGHDRYQPHDLVRLFAGELRPEGAEEALTRALLYYTASVRRASGVTDPHRVQPGWHVEAVPHAVSGPEEAHAWLVEQEPILNAAARQALASADDTIAGLGANLTFSLLWHQQRVNAMVTMVELNTLALRVSERLGDERGAMQAHAGISAYLRMVMRTDEAVEHLQAELALARKIGDGFEEQKTMGNLAGALVTARRFEEALPWAERQLTLATKIGADVGVRFSLLIRGDALKGLGRLEQARTTLHEALRKTQESGDLFQEAQVRFHLGELHLEQDDPRAALPHFQRARDMLLTTGYAVGRLRSQIGLVRTYRLLGRLDQALRHLGEAVAAGGGLGYDRWERRLRAEQNAVGEALAAKSVICP</sequence>
<dbReference type="SUPFAM" id="SSF46894">
    <property type="entry name" value="C-terminal effector domain of the bipartite response regulators"/>
    <property type="match status" value="1"/>
</dbReference>
<dbReference type="CDD" id="cd15831">
    <property type="entry name" value="BTAD"/>
    <property type="match status" value="1"/>
</dbReference>
<dbReference type="SUPFAM" id="SSF48452">
    <property type="entry name" value="TPR-like"/>
    <property type="match status" value="3"/>
</dbReference>
<protein>
    <submittedName>
        <fullName evidence="8">DNA-binding transcriptional activator of the SARP family</fullName>
    </submittedName>
</protein>
<keyword evidence="3 8" id="KW-0238">DNA-binding</keyword>
<dbReference type="InterPro" id="IPR001867">
    <property type="entry name" value="OmpR/PhoB-type_DNA-bd"/>
</dbReference>
<keyword evidence="2" id="KW-0805">Transcription regulation</keyword>
<dbReference type="PRINTS" id="PR00364">
    <property type="entry name" value="DISEASERSIST"/>
</dbReference>
<dbReference type="RefSeq" id="WP_103957830.1">
    <property type="nucleotide sequence ID" value="NZ_FNVT01000005.1"/>
</dbReference>
<keyword evidence="4" id="KW-0804">Transcription</keyword>
<dbReference type="OrthoDB" id="5521887at2"/>
<dbReference type="Gene3D" id="1.25.40.10">
    <property type="entry name" value="Tetratricopeptide repeat domain"/>
    <property type="match status" value="2"/>
</dbReference>
<dbReference type="InterPro" id="IPR036388">
    <property type="entry name" value="WH-like_DNA-bd_sf"/>
</dbReference>
<feature type="domain" description="Bacterial transcriptional activator" evidence="7">
    <location>
        <begin position="110"/>
        <end position="254"/>
    </location>
</feature>
<dbReference type="AlphaFoldDB" id="A0A1H6DJQ6"/>
<dbReference type="Pfam" id="PF13191">
    <property type="entry name" value="AAA_16"/>
    <property type="match status" value="1"/>
</dbReference>
<name>A0A1H6DJQ6_9ACTN</name>
<dbReference type="GO" id="GO:0000160">
    <property type="term" value="P:phosphorelay signal transduction system"/>
    <property type="evidence" value="ECO:0007669"/>
    <property type="project" value="InterPro"/>
</dbReference>
<dbReference type="SMART" id="SM01043">
    <property type="entry name" value="BTAD"/>
    <property type="match status" value="1"/>
</dbReference>
<dbReference type="Pfam" id="PF03704">
    <property type="entry name" value="BTAD"/>
    <property type="match status" value="1"/>
</dbReference>
<evidence type="ECO:0000313" key="8">
    <source>
        <dbReference type="EMBL" id="SEG85530.1"/>
    </source>
</evidence>
<reference evidence="8 9" key="1">
    <citation type="submission" date="2016-10" db="EMBL/GenBank/DDBJ databases">
        <authorList>
            <person name="de Groot N.N."/>
        </authorList>
    </citation>
    <scope>NUCLEOTIDE SEQUENCE [LARGE SCALE GENOMIC DNA]</scope>
    <source>
        <strain evidence="8 9">CGMCC 4.7037</strain>
    </source>
</reference>
<dbReference type="SMART" id="SM00862">
    <property type="entry name" value="Trans_reg_C"/>
    <property type="match status" value="1"/>
</dbReference>
<feature type="domain" description="AAA+ ATPase" evidence="5">
    <location>
        <begin position="302"/>
        <end position="586"/>
    </location>
</feature>
<dbReference type="InterPro" id="IPR003593">
    <property type="entry name" value="AAA+_ATPase"/>
</dbReference>
<dbReference type="SMART" id="SM00382">
    <property type="entry name" value="AAA"/>
    <property type="match status" value="1"/>
</dbReference>